<feature type="region of interest" description="Disordered" evidence="1">
    <location>
        <begin position="28"/>
        <end position="48"/>
    </location>
</feature>
<evidence type="ECO:0000313" key="2">
    <source>
        <dbReference type="EMBL" id="KAK1426384.1"/>
    </source>
</evidence>
<gene>
    <name evidence="2" type="ORF">QVD17_15055</name>
</gene>
<keyword evidence="3" id="KW-1185">Reference proteome</keyword>
<evidence type="ECO:0000256" key="1">
    <source>
        <dbReference type="SAM" id="MobiDB-lite"/>
    </source>
</evidence>
<sequence length="85" mass="9923">MHLSSNDYKFNSSSRFIKKILLVRPNEEKETHKARTMRSHTPNQSDKLRVSITEDAKTRRKRCRSFFISEISRSSSLLVSAAFPH</sequence>
<dbReference type="AlphaFoldDB" id="A0AAD8KP86"/>
<comment type="caution">
    <text evidence="2">The sequence shown here is derived from an EMBL/GenBank/DDBJ whole genome shotgun (WGS) entry which is preliminary data.</text>
</comment>
<protein>
    <submittedName>
        <fullName evidence="2">Uncharacterized protein</fullName>
    </submittedName>
</protein>
<dbReference type="EMBL" id="JAUHHV010000004">
    <property type="protein sequence ID" value="KAK1426384.1"/>
    <property type="molecule type" value="Genomic_DNA"/>
</dbReference>
<organism evidence="2 3">
    <name type="scientific">Tagetes erecta</name>
    <name type="common">African marigold</name>
    <dbReference type="NCBI Taxonomy" id="13708"/>
    <lineage>
        <taxon>Eukaryota</taxon>
        <taxon>Viridiplantae</taxon>
        <taxon>Streptophyta</taxon>
        <taxon>Embryophyta</taxon>
        <taxon>Tracheophyta</taxon>
        <taxon>Spermatophyta</taxon>
        <taxon>Magnoliopsida</taxon>
        <taxon>eudicotyledons</taxon>
        <taxon>Gunneridae</taxon>
        <taxon>Pentapetalae</taxon>
        <taxon>asterids</taxon>
        <taxon>campanulids</taxon>
        <taxon>Asterales</taxon>
        <taxon>Asteraceae</taxon>
        <taxon>Asteroideae</taxon>
        <taxon>Heliantheae alliance</taxon>
        <taxon>Tageteae</taxon>
        <taxon>Tagetes</taxon>
    </lineage>
</organism>
<proteinExistence type="predicted"/>
<name>A0AAD8KP86_TARER</name>
<accession>A0AAD8KP86</accession>
<dbReference type="Proteomes" id="UP001229421">
    <property type="component" value="Unassembled WGS sequence"/>
</dbReference>
<reference evidence="2" key="1">
    <citation type="journal article" date="2023" name="bioRxiv">
        <title>Improved chromosome-level genome assembly for marigold (Tagetes erecta).</title>
        <authorList>
            <person name="Jiang F."/>
            <person name="Yuan L."/>
            <person name="Wang S."/>
            <person name="Wang H."/>
            <person name="Xu D."/>
            <person name="Wang A."/>
            <person name="Fan W."/>
        </authorList>
    </citation>
    <scope>NUCLEOTIDE SEQUENCE</scope>
    <source>
        <strain evidence="2">WSJ</strain>
        <tissue evidence="2">Leaf</tissue>
    </source>
</reference>
<evidence type="ECO:0000313" key="3">
    <source>
        <dbReference type="Proteomes" id="UP001229421"/>
    </source>
</evidence>